<dbReference type="EMBL" id="PFWH01000121">
    <property type="protein sequence ID" value="PJA62968.1"/>
    <property type="molecule type" value="Genomic_DNA"/>
</dbReference>
<dbReference type="AlphaFoldDB" id="A0A2M7YJ33"/>
<comment type="caution">
    <text evidence="3">The sequence shown here is derived from an EMBL/GenBank/DDBJ whole genome shotgun (WGS) entry which is preliminary data.</text>
</comment>
<dbReference type="Proteomes" id="UP000229026">
    <property type="component" value="Unassembled WGS sequence"/>
</dbReference>
<dbReference type="Pfam" id="PF04892">
    <property type="entry name" value="VanZ"/>
    <property type="match status" value="1"/>
</dbReference>
<feature type="transmembrane region" description="Helical" evidence="1">
    <location>
        <begin position="7"/>
        <end position="26"/>
    </location>
</feature>
<evidence type="ECO:0000256" key="1">
    <source>
        <dbReference type="SAM" id="Phobius"/>
    </source>
</evidence>
<accession>A0A2M7YJ33</accession>
<feature type="domain" description="VanZ-like" evidence="2">
    <location>
        <begin position="12"/>
        <end position="118"/>
    </location>
</feature>
<organism evidence="3 4">
    <name type="scientific">Candidatus Portnoybacteria bacterium CG_4_9_14_3_um_filter_44_9</name>
    <dbReference type="NCBI Taxonomy" id="1974806"/>
    <lineage>
        <taxon>Bacteria</taxon>
        <taxon>Candidatus Portnoyibacteriota</taxon>
    </lineage>
</organism>
<reference evidence="4" key="1">
    <citation type="submission" date="2017-09" db="EMBL/GenBank/DDBJ databases">
        <title>Depth-based differentiation of microbial function through sediment-hosted aquifers and enrichment of novel symbionts in the deep terrestrial subsurface.</title>
        <authorList>
            <person name="Probst A.J."/>
            <person name="Ladd B."/>
            <person name="Jarett J.K."/>
            <person name="Geller-Mcgrath D.E."/>
            <person name="Sieber C.M.K."/>
            <person name="Emerson J.B."/>
            <person name="Anantharaman K."/>
            <person name="Thomas B.C."/>
            <person name="Malmstrom R."/>
            <person name="Stieglmeier M."/>
            <person name="Klingl A."/>
            <person name="Woyke T."/>
            <person name="Ryan C.M."/>
            <person name="Banfield J.F."/>
        </authorList>
    </citation>
    <scope>NUCLEOTIDE SEQUENCE [LARGE SCALE GENOMIC DNA]</scope>
</reference>
<protein>
    <recommendedName>
        <fullName evidence="2">VanZ-like domain-containing protein</fullName>
    </recommendedName>
</protein>
<dbReference type="InterPro" id="IPR006976">
    <property type="entry name" value="VanZ-like"/>
</dbReference>
<evidence type="ECO:0000313" key="3">
    <source>
        <dbReference type="EMBL" id="PJA62968.1"/>
    </source>
</evidence>
<feature type="transmembrane region" description="Helical" evidence="1">
    <location>
        <begin position="46"/>
        <end position="63"/>
    </location>
</feature>
<gene>
    <name evidence="3" type="ORF">CO161_03620</name>
</gene>
<evidence type="ECO:0000259" key="2">
    <source>
        <dbReference type="Pfam" id="PF04892"/>
    </source>
</evidence>
<dbReference type="NCBIfam" id="NF037970">
    <property type="entry name" value="vanZ_1"/>
    <property type="match status" value="1"/>
</dbReference>
<keyword evidence="1" id="KW-0812">Transmembrane</keyword>
<keyword evidence="1" id="KW-1133">Transmembrane helix</keyword>
<keyword evidence="1" id="KW-0472">Membrane</keyword>
<evidence type="ECO:0000313" key="4">
    <source>
        <dbReference type="Proteomes" id="UP000229026"/>
    </source>
</evidence>
<proteinExistence type="predicted"/>
<name>A0A2M7YJ33_9BACT</name>
<sequence length="125" mass="14610">MIKTLRMFLYYWLPVIIWAGFIFYLSNQPGLKSSLAWPYDFILRKGAHIVEFAVLFLLLLRALEKGHNLATKKALGWAFVLTIFYAVPDEYHQSFVAQRVASLTDVAIDSLGVLLIIWRRLRRFF</sequence>